<dbReference type="InterPro" id="IPR036866">
    <property type="entry name" value="RibonucZ/Hydroxyglut_hydro"/>
</dbReference>
<proteinExistence type="inferred from homology"/>
<dbReference type="RefSeq" id="XP_008452797.2">
    <property type="nucleotide sequence ID" value="XM_008454575.3"/>
</dbReference>
<dbReference type="SMART" id="SM00454">
    <property type="entry name" value="SAM"/>
    <property type="match status" value="1"/>
</dbReference>
<dbReference type="CDD" id="cd16273">
    <property type="entry name" value="SNM1A-1C-like_MBL-fold"/>
    <property type="match status" value="1"/>
</dbReference>
<dbReference type="Gene3D" id="1.10.150.50">
    <property type="entry name" value="Transcription Factor, Ets-1"/>
    <property type="match status" value="1"/>
</dbReference>
<feature type="compositionally biased region" description="Low complexity" evidence="6">
    <location>
        <begin position="361"/>
        <end position="372"/>
    </location>
</feature>
<dbReference type="GeneID" id="103493711"/>
<keyword evidence="4" id="KW-0234">DNA repair</keyword>
<evidence type="ECO:0000256" key="1">
    <source>
        <dbReference type="ARBA" id="ARBA00004123"/>
    </source>
</evidence>
<dbReference type="Pfam" id="PF00536">
    <property type="entry name" value="SAM_1"/>
    <property type="match status" value="1"/>
</dbReference>
<dbReference type="InterPro" id="IPR011084">
    <property type="entry name" value="DRMBL"/>
</dbReference>
<dbReference type="GO" id="GO:0005634">
    <property type="term" value="C:nucleus"/>
    <property type="evidence" value="ECO:0007669"/>
    <property type="project" value="UniProtKB-SubCell"/>
</dbReference>
<evidence type="ECO:0000256" key="2">
    <source>
        <dbReference type="ARBA" id="ARBA00010304"/>
    </source>
</evidence>
<keyword evidence="8" id="KW-1185">Reference proteome</keyword>
<evidence type="ECO:0000313" key="8">
    <source>
        <dbReference type="Proteomes" id="UP001652600"/>
    </source>
</evidence>
<comment type="similarity">
    <text evidence="2">Belongs to the DNA repair metallo-beta-lactamase (DRMBL) family.</text>
</comment>
<comment type="subcellular location">
    <subcellularLocation>
        <location evidence="1">Nucleus</location>
    </subcellularLocation>
</comment>
<evidence type="ECO:0000256" key="3">
    <source>
        <dbReference type="ARBA" id="ARBA00022763"/>
    </source>
</evidence>
<dbReference type="eggNOG" id="KOG4374">
    <property type="taxonomic scope" value="Eukaryota"/>
</dbReference>
<protein>
    <submittedName>
        <fullName evidence="9">DNA cross-link repair protein SNM1</fullName>
    </submittedName>
</protein>
<dbReference type="PANTHER" id="PTHR23240:SF6">
    <property type="entry name" value="DNA CROSS-LINK REPAIR 1A PROTEIN"/>
    <property type="match status" value="1"/>
</dbReference>
<dbReference type="AlphaFoldDB" id="A0A1S3BUM9"/>
<dbReference type="Proteomes" id="UP001652600">
    <property type="component" value="Chromosome 7"/>
</dbReference>
<feature type="compositionally biased region" description="Polar residues" evidence="6">
    <location>
        <begin position="377"/>
        <end position="386"/>
    </location>
</feature>
<keyword evidence="5" id="KW-0539">Nucleus</keyword>
<dbReference type="PANTHER" id="PTHR23240">
    <property type="entry name" value="DNA CROSS-LINK REPAIR PROTEIN PSO2/SNM1-RELATED"/>
    <property type="match status" value="1"/>
</dbReference>
<dbReference type="FunCoup" id="A0A1S3BUM9">
    <property type="interactions" value="1549"/>
</dbReference>
<dbReference type="eggNOG" id="KOG1361">
    <property type="taxonomic scope" value="Eukaryota"/>
</dbReference>
<name>A0A1S3BUM9_CUCME</name>
<sequence>MPLTNDAAHCRHHSSQFQIPTNIGDEDDFLPSTQTLLSTRSQKPLATSDLSLHIPTIKRPRRSTPMATGKENVPSITHRDVGFKRQKNGAVALDDGEVFGASDIDLGCSLDLIQPSIVGCSYETHDVNSGEEIVDGDDDFSGATDECKGSKEKGGYLVNSIESRLVNSRVDCDVGVSGSGDDKVSGDGFESDTELDLLLNLHSELDEEDGINGEGFGIEATDFLVDEEGLIQCPLCGVDISDLSDEQRLVHTNDCIDKVDAQAQNAALTHDKKQTSGSRQSDNNSKFSTVLKWLHDLDLSKYEDLFVREEIDWDTLQWLTDEDLNNMGITALGPRRKITHALSELRKESSTVETSTNSLASSSTGQQSNNGSDGREGSTNGTNKTPPNKLITDYFPGFATNKNNPCGISSGQKDVGKKIPGSLNKGKTAKRNVRNGKLGNVPVWSCIPGTPFRVDAFRHLRGDCFHWFLTHFHMDHYQGLTKSFCHGMIYCSPITAKLVNMKIGIPWERLQVLPLDQKINIAGVDVTCFDANHCPGSIIILFEPPNGKAVLHTGDFRFCEQMGSLSVFQTCRIHTLILDTTYCDPQYDFPKQETVIQFVIDAIQAEAFNPKTLFLIGCYTIGKERLFLEVARVLRKKVYVTASKLRILKCLGFSAEDMKWFTVNERESHIHVVPLWTLASFKRLKHVSTQYADRFSLIVAFSPTGWALSKGKKKSPGRRWQQGTIIRYEVPYSEHSSFSELKDFVKLVSPVNIIPSVNNHGPDSARAMTSLLSS</sequence>
<feature type="compositionally biased region" description="Polar residues" evidence="6">
    <location>
        <begin position="351"/>
        <end position="360"/>
    </location>
</feature>
<dbReference type="Gene3D" id="3.40.50.12650">
    <property type="match status" value="1"/>
</dbReference>
<dbReference type="InParanoid" id="A0A1S3BUM9"/>
<keyword evidence="3" id="KW-0227">DNA damage</keyword>
<accession>A0A1S3BUM9</accession>
<dbReference type="GO" id="GO:0003684">
    <property type="term" value="F:damaged DNA binding"/>
    <property type="evidence" value="ECO:0007669"/>
    <property type="project" value="TreeGrafter"/>
</dbReference>
<evidence type="ECO:0000313" key="9">
    <source>
        <dbReference type="RefSeq" id="XP_008452797.2"/>
    </source>
</evidence>
<evidence type="ECO:0000256" key="4">
    <source>
        <dbReference type="ARBA" id="ARBA00023204"/>
    </source>
</evidence>
<dbReference type="SUPFAM" id="SSF56281">
    <property type="entry name" value="Metallo-hydrolase/oxidoreductase"/>
    <property type="match status" value="1"/>
</dbReference>
<gene>
    <name evidence="9" type="primary">LOC103493711</name>
</gene>
<dbReference type="PROSITE" id="PS50105">
    <property type="entry name" value="SAM_DOMAIN"/>
    <property type="match status" value="1"/>
</dbReference>
<dbReference type="GO" id="GO:0036297">
    <property type="term" value="P:interstrand cross-link repair"/>
    <property type="evidence" value="ECO:0007669"/>
    <property type="project" value="TreeGrafter"/>
</dbReference>
<dbReference type="GO" id="GO:0006303">
    <property type="term" value="P:double-strand break repair via nonhomologous end joining"/>
    <property type="evidence" value="ECO:0007669"/>
    <property type="project" value="TreeGrafter"/>
</dbReference>
<dbReference type="SUPFAM" id="SSF47769">
    <property type="entry name" value="SAM/Pointed domain"/>
    <property type="match status" value="1"/>
</dbReference>
<feature type="region of interest" description="Disordered" evidence="6">
    <location>
        <begin position="344"/>
        <end position="390"/>
    </location>
</feature>
<dbReference type="KEGG" id="cmo:103493711"/>
<organism evidence="8 9">
    <name type="scientific">Cucumis melo</name>
    <name type="common">Muskmelon</name>
    <dbReference type="NCBI Taxonomy" id="3656"/>
    <lineage>
        <taxon>Eukaryota</taxon>
        <taxon>Viridiplantae</taxon>
        <taxon>Streptophyta</taxon>
        <taxon>Embryophyta</taxon>
        <taxon>Tracheophyta</taxon>
        <taxon>Spermatophyta</taxon>
        <taxon>Magnoliopsida</taxon>
        <taxon>eudicotyledons</taxon>
        <taxon>Gunneridae</taxon>
        <taxon>Pentapetalae</taxon>
        <taxon>rosids</taxon>
        <taxon>fabids</taxon>
        <taxon>Cucurbitales</taxon>
        <taxon>Cucurbitaceae</taxon>
        <taxon>Benincaseae</taxon>
        <taxon>Cucumis</taxon>
    </lineage>
</organism>
<dbReference type="InterPro" id="IPR013761">
    <property type="entry name" value="SAM/pointed_sf"/>
</dbReference>
<evidence type="ECO:0000256" key="6">
    <source>
        <dbReference type="SAM" id="MobiDB-lite"/>
    </source>
</evidence>
<dbReference type="InterPro" id="IPR001660">
    <property type="entry name" value="SAM"/>
</dbReference>
<dbReference type="Pfam" id="PF07522">
    <property type="entry name" value="DRMBL"/>
    <property type="match status" value="1"/>
</dbReference>
<dbReference type="GO" id="GO:0035312">
    <property type="term" value="F:5'-3' DNA exonuclease activity"/>
    <property type="evidence" value="ECO:0007669"/>
    <property type="project" value="TreeGrafter"/>
</dbReference>
<evidence type="ECO:0000259" key="7">
    <source>
        <dbReference type="PROSITE" id="PS50105"/>
    </source>
</evidence>
<dbReference type="Gene3D" id="3.60.15.10">
    <property type="entry name" value="Ribonuclease Z/Hydroxyacylglutathione hydrolase-like"/>
    <property type="match status" value="1"/>
</dbReference>
<dbReference type="CDD" id="cd09487">
    <property type="entry name" value="SAM_superfamily"/>
    <property type="match status" value="1"/>
</dbReference>
<reference evidence="9" key="1">
    <citation type="submission" date="2025-08" db="UniProtKB">
        <authorList>
            <consortium name="RefSeq"/>
        </authorList>
    </citation>
    <scope>IDENTIFICATION</scope>
    <source>
        <tissue evidence="9">Stem</tissue>
    </source>
</reference>
<evidence type="ECO:0000256" key="5">
    <source>
        <dbReference type="ARBA" id="ARBA00023242"/>
    </source>
</evidence>
<feature type="domain" description="SAM" evidence="7">
    <location>
        <begin position="285"/>
        <end position="348"/>
    </location>
</feature>
<feature type="region of interest" description="Disordered" evidence="6">
    <location>
        <begin position="406"/>
        <end position="429"/>
    </location>
</feature>